<dbReference type="InterPro" id="IPR015943">
    <property type="entry name" value="WD40/YVTN_repeat-like_dom_sf"/>
</dbReference>
<proteinExistence type="predicted"/>
<feature type="signal peptide" evidence="1">
    <location>
        <begin position="1"/>
        <end position="18"/>
    </location>
</feature>
<dbReference type="PANTHER" id="PTHR34512:SF30">
    <property type="entry name" value="OUTER MEMBRANE PROTEIN ASSEMBLY FACTOR BAMB"/>
    <property type="match status" value="1"/>
</dbReference>
<gene>
    <name evidence="3" type="ORF">ENQ76_15850</name>
</gene>
<comment type="caution">
    <text evidence="3">The sequence shown here is derived from an EMBL/GenBank/DDBJ whole genome shotgun (WGS) entry which is preliminary data.</text>
</comment>
<evidence type="ECO:0000313" key="3">
    <source>
        <dbReference type="EMBL" id="HEN16934.1"/>
    </source>
</evidence>
<reference evidence="3" key="1">
    <citation type="journal article" date="2020" name="mSystems">
        <title>Genome- and Community-Level Interaction Insights into Carbon Utilization and Element Cycling Functions of Hydrothermarchaeota in Hydrothermal Sediment.</title>
        <authorList>
            <person name="Zhou Z."/>
            <person name="Liu Y."/>
            <person name="Xu W."/>
            <person name="Pan J."/>
            <person name="Luo Z.H."/>
            <person name="Li M."/>
        </authorList>
    </citation>
    <scope>NUCLEOTIDE SEQUENCE [LARGE SCALE GENOMIC DNA]</scope>
    <source>
        <strain evidence="3">SpSt-339</strain>
    </source>
</reference>
<name>A0A7C2P251_9PLAN</name>
<dbReference type="Gene3D" id="2.130.10.10">
    <property type="entry name" value="YVTN repeat-like/Quinoprotein amine dehydrogenase"/>
    <property type="match status" value="2"/>
</dbReference>
<evidence type="ECO:0000259" key="2">
    <source>
        <dbReference type="Pfam" id="PF13360"/>
    </source>
</evidence>
<organism evidence="3">
    <name type="scientific">Schlesneria paludicola</name>
    <dbReference type="NCBI Taxonomy" id="360056"/>
    <lineage>
        <taxon>Bacteria</taxon>
        <taxon>Pseudomonadati</taxon>
        <taxon>Planctomycetota</taxon>
        <taxon>Planctomycetia</taxon>
        <taxon>Planctomycetales</taxon>
        <taxon>Planctomycetaceae</taxon>
        <taxon>Schlesneria</taxon>
    </lineage>
</organism>
<dbReference type="Pfam" id="PF13360">
    <property type="entry name" value="PQQ_2"/>
    <property type="match status" value="2"/>
</dbReference>
<feature type="domain" description="Pyrrolo-quinoline quinone repeat" evidence="2">
    <location>
        <begin position="234"/>
        <end position="417"/>
    </location>
</feature>
<accession>A0A7C2P251</accession>
<dbReference type="SUPFAM" id="SSF50998">
    <property type="entry name" value="Quinoprotein alcohol dehydrogenase-like"/>
    <property type="match status" value="1"/>
</dbReference>
<dbReference type="InterPro" id="IPR011047">
    <property type="entry name" value="Quinoprotein_ADH-like_sf"/>
</dbReference>
<sequence>MRMLVCLGIWLASTPAHAAGEWPQFLGPTGDSHSAATGLPLTWSETENVVWKTPLPGRGWSSPVIWGNQIWMTTATEDGKQQFALCVDRETGKILVDKLLFENEKPSEIHALNSYASPSAVIEEGRVYITFGSYGTACLDTKTADVLWTRRDLPCEHFRGPGSSPILYGNLLILHYDGFDFQYIIAMDKRTGDTVWKKDRDIDYGTDNGDFKKAFCTPQIFDVNGRLELISPTSKATLSLDPLTGEEFWRIRYSQFSATAKPIFDPSRQMFYINTGFGKADLYAVKAGGEGDVTDTHVAWKSSKSIPSKPTQLLVGDAIYMIHDAGTATCLDAATGDVVWQERVGGNFSATPLYAEGRIYLLSQEGLTTVIAADREYKVLAENTLDDGFMASPAVAGKSLFLRTRSALYRIERAAGK</sequence>
<feature type="domain" description="Pyrrolo-quinoline quinone repeat" evidence="2">
    <location>
        <begin position="53"/>
        <end position="197"/>
    </location>
</feature>
<keyword evidence="1" id="KW-0732">Signal</keyword>
<dbReference type="EMBL" id="DSOK01000434">
    <property type="protein sequence ID" value="HEN16934.1"/>
    <property type="molecule type" value="Genomic_DNA"/>
</dbReference>
<evidence type="ECO:0000256" key="1">
    <source>
        <dbReference type="SAM" id="SignalP"/>
    </source>
</evidence>
<dbReference type="InterPro" id="IPR002372">
    <property type="entry name" value="PQQ_rpt_dom"/>
</dbReference>
<dbReference type="AlphaFoldDB" id="A0A7C2P251"/>
<feature type="chain" id="PRO_5027683803" evidence="1">
    <location>
        <begin position="19"/>
        <end position="417"/>
    </location>
</feature>
<protein>
    <submittedName>
        <fullName evidence="3">Quinonprotein alcohol dehydrogenase</fullName>
    </submittedName>
</protein>
<dbReference type="PANTHER" id="PTHR34512">
    <property type="entry name" value="CELL SURFACE PROTEIN"/>
    <property type="match status" value="1"/>
</dbReference>